<evidence type="ECO:0000256" key="1">
    <source>
        <dbReference type="ARBA" id="ARBA00005495"/>
    </source>
</evidence>
<dbReference type="PANTHER" id="PTHR33337">
    <property type="entry name" value="GFA DOMAIN-CONTAINING PROTEIN"/>
    <property type="match status" value="1"/>
</dbReference>
<gene>
    <name evidence="6" type="ORF">C0039_10210</name>
</gene>
<evidence type="ECO:0000259" key="5">
    <source>
        <dbReference type="PROSITE" id="PS51891"/>
    </source>
</evidence>
<dbReference type="PROSITE" id="PS51891">
    <property type="entry name" value="CENP_V_GFA"/>
    <property type="match status" value="1"/>
</dbReference>
<dbReference type="RefSeq" id="WP_101517993.1">
    <property type="nucleotide sequence ID" value="NZ_PKUS01000010.1"/>
</dbReference>
<dbReference type="PANTHER" id="PTHR33337:SF40">
    <property type="entry name" value="CENP-V_GFA DOMAIN-CONTAINING PROTEIN-RELATED"/>
    <property type="match status" value="1"/>
</dbReference>
<keyword evidence="3" id="KW-0862">Zinc</keyword>
<dbReference type="Pfam" id="PF04828">
    <property type="entry name" value="GFA"/>
    <property type="match status" value="1"/>
</dbReference>
<dbReference type="InterPro" id="IPR011057">
    <property type="entry name" value="Mss4-like_sf"/>
</dbReference>
<protein>
    <recommendedName>
        <fullName evidence="5">CENP-V/GFA domain-containing protein</fullName>
    </recommendedName>
</protein>
<reference evidence="6 7" key="1">
    <citation type="submission" date="2018-01" db="EMBL/GenBank/DDBJ databases">
        <title>The draft genome sequence of Halioglobus lutimaris HF004.</title>
        <authorList>
            <person name="Du Z.-J."/>
            <person name="Shi M.-J."/>
        </authorList>
    </citation>
    <scope>NUCLEOTIDE SEQUENCE [LARGE SCALE GENOMIC DNA]</scope>
    <source>
        <strain evidence="6 7">HF004</strain>
    </source>
</reference>
<keyword evidence="2" id="KW-0479">Metal-binding</keyword>
<sequence length="135" mass="14926">MNRVAQCACKNVEVSVKGDHVRHIACHCDYCQRMSGSVATLCAVYKEEDFLSATGDTTVYELPKWPGAKKYFCSSCGSTVHWVNPVAFPGMHMIAGGCFADPDFPAPDTVTQTKYRQPWCPEFEGADHYEGYSGK</sequence>
<dbReference type="Proteomes" id="UP000235005">
    <property type="component" value="Unassembled WGS sequence"/>
</dbReference>
<dbReference type="SUPFAM" id="SSF51316">
    <property type="entry name" value="Mss4-like"/>
    <property type="match status" value="1"/>
</dbReference>
<evidence type="ECO:0000256" key="2">
    <source>
        <dbReference type="ARBA" id="ARBA00022723"/>
    </source>
</evidence>
<dbReference type="EMBL" id="PKUS01000010">
    <property type="protein sequence ID" value="PLW68985.1"/>
    <property type="molecule type" value="Genomic_DNA"/>
</dbReference>
<evidence type="ECO:0000313" key="7">
    <source>
        <dbReference type="Proteomes" id="UP000235005"/>
    </source>
</evidence>
<dbReference type="GO" id="GO:0046872">
    <property type="term" value="F:metal ion binding"/>
    <property type="evidence" value="ECO:0007669"/>
    <property type="project" value="UniProtKB-KW"/>
</dbReference>
<evidence type="ECO:0000313" key="6">
    <source>
        <dbReference type="EMBL" id="PLW68985.1"/>
    </source>
</evidence>
<keyword evidence="4" id="KW-0456">Lyase</keyword>
<dbReference type="GO" id="GO:0016846">
    <property type="term" value="F:carbon-sulfur lyase activity"/>
    <property type="evidence" value="ECO:0007669"/>
    <property type="project" value="InterPro"/>
</dbReference>
<accession>A0A2N5X3C6</accession>
<dbReference type="AlphaFoldDB" id="A0A2N5X3C6"/>
<evidence type="ECO:0000256" key="3">
    <source>
        <dbReference type="ARBA" id="ARBA00022833"/>
    </source>
</evidence>
<evidence type="ECO:0000256" key="4">
    <source>
        <dbReference type="ARBA" id="ARBA00023239"/>
    </source>
</evidence>
<name>A0A2N5X3C6_9GAMM</name>
<dbReference type="OrthoDB" id="9786619at2"/>
<feature type="domain" description="CENP-V/GFA" evidence="5">
    <location>
        <begin position="3"/>
        <end position="120"/>
    </location>
</feature>
<proteinExistence type="inferred from homology"/>
<organism evidence="6 7">
    <name type="scientific">Pseudohalioglobus lutimaris</name>
    <dbReference type="NCBI Taxonomy" id="1737061"/>
    <lineage>
        <taxon>Bacteria</taxon>
        <taxon>Pseudomonadati</taxon>
        <taxon>Pseudomonadota</taxon>
        <taxon>Gammaproteobacteria</taxon>
        <taxon>Cellvibrionales</taxon>
        <taxon>Halieaceae</taxon>
        <taxon>Pseudohalioglobus</taxon>
    </lineage>
</organism>
<comment type="similarity">
    <text evidence="1">Belongs to the Gfa family.</text>
</comment>
<comment type="caution">
    <text evidence="6">The sequence shown here is derived from an EMBL/GenBank/DDBJ whole genome shotgun (WGS) entry which is preliminary data.</text>
</comment>
<dbReference type="Gene3D" id="3.90.1590.10">
    <property type="entry name" value="glutathione-dependent formaldehyde- activating enzyme (gfa)"/>
    <property type="match status" value="1"/>
</dbReference>
<dbReference type="InterPro" id="IPR006913">
    <property type="entry name" value="CENP-V/GFA"/>
</dbReference>
<keyword evidence="7" id="KW-1185">Reference proteome</keyword>